<organism evidence="14 15">
    <name type="scientific">Salipaludibacillus keqinensis</name>
    <dbReference type="NCBI Taxonomy" id="2045207"/>
    <lineage>
        <taxon>Bacteria</taxon>
        <taxon>Bacillati</taxon>
        <taxon>Bacillota</taxon>
        <taxon>Bacilli</taxon>
        <taxon>Bacillales</taxon>
        <taxon>Bacillaceae</taxon>
    </lineage>
</organism>
<evidence type="ECO:0000256" key="10">
    <source>
        <dbReference type="ARBA" id="ARBA00048793"/>
    </source>
</evidence>
<dbReference type="NCBIfam" id="TIGR00745">
    <property type="entry name" value="apbA_panE"/>
    <property type="match status" value="1"/>
</dbReference>
<evidence type="ECO:0000259" key="13">
    <source>
        <dbReference type="Pfam" id="PF08546"/>
    </source>
</evidence>
<evidence type="ECO:0000256" key="9">
    <source>
        <dbReference type="ARBA" id="ARBA00032024"/>
    </source>
</evidence>
<keyword evidence="6 11" id="KW-0566">Pantothenate biosynthesis</keyword>
<dbReference type="SUPFAM" id="SSF51735">
    <property type="entry name" value="NAD(P)-binding Rossmann-fold domains"/>
    <property type="match status" value="1"/>
</dbReference>
<evidence type="ECO:0000256" key="11">
    <source>
        <dbReference type="RuleBase" id="RU362068"/>
    </source>
</evidence>
<comment type="caution">
    <text evidence="14">The sequence shown here is derived from an EMBL/GenBank/DDBJ whole genome shotgun (WGS) entry which is preliminary data.</text>
</comment>
<feature type="domain" description="Ketopantoate reductase N-terminal" evidence="12">
    <location>
        <begin position="3"/>
        <end position="148"/>
    </location>
</feature>
<reference evidence="14 15" key="1">
    <citation type="submission" date="2017-10" db="EMBL/GenBank/DDBJ databases">
        <title>Bacillus sp. nov., a halophilic bacterium isolated from a Keqin Lake.</title>
        <authorList>
            <person name="Wang H."/>
        </authorList>
    </citation>
    <scope>NUCLEOTIDE SEQUENCE [LARGE SCALE GENOMIC DNA]</scope>
    <source>
        <strain evidence="14 15">KQ-12</strain>
    </source>
</reference>
<dbReference type="RefSeq" id="WP_110609281.1">
    <property type="nucleotide sequence ID" value="NZ_PDOD01000002.1"/>
</dbReference>
<dbReference type="UniPathway" id="UPA00028">
    <property type="reaction ID" value="UER00004"/>
</dbReference>
<comment type="pathway">
    <text evidence="2 11">Cofactor biosynthesis; (R)-pantothenate biosynthesis; (R)-pantoate from 3-methyl-2-oxobutanoate: step 2/2.</text>
</comment>
<protein>
    <recommendedName>
        <fullName evidence="5 11">2-dehydropantoate 2-reductase</fullName>
        <ecNumber evidence="4 11">1.1.1.169</ecNumber>
    </recommendedName>
    <alternativeName>
        <fullName evidence="9 11">Ketopantoate reductase</fullName>
    </alternativeName>
</protein>
<dbReference type="GO" id="GO:0005737">
    <property type="term" value="C:cytoplasm"/>
    <property type="evidence" value="ECO:0007669"/>
    <property type="project" value="TreeGrafter"/>
</dbReference>
<keyword evidence="8 11" id="KW-0560">Oxidoreductase</keyword>
<dbReference type="PANTHER" id="PTHR43765:SF2">
    <property type="entry name" value="2-DEHYDROPANTOATE 2-REDUCTASE"/>
    <property type="match status" value="1"/>
</dbReference>
<dbReference type="EMBL" id="PDOD01000002">
    <property type="protein sequence ID" value="PYZ93251.1"/>
    <property type="molecule type" value="Genomic_DNA"/>
</dbReference>
<evidence type="ECO:0000313" key="15">
    <source>
        <dbReference type="Proteomes" id="UP000248214"/>
    </source>
</evidence>
<dbReference type="Gene3D" id="1.10.1040.10">
    <property type="entry name" value="N-(1-d-carboxylethyl)-l-norvaline Dehydrogenase, domain 2"/>
    <property type="match status" value="1"/>
</dbReference>
<sequence length="298" mass="33236">MKITVIGAGAIGLLTSGYLQKAGHEIQLVTRTKEQAEQILLKGLSYKREEETLACRVAASPIHLSDMNWADLIMVTVKQPQLPSVMNDLKGKVPPDTPMLFLQNGMGHMETIEQTFHNPLFVGVVTHGAMKTSPVEVKHTGIGKIIVGGKKEWQPLLLELLTGDDPFSIEWSDDTTRMMEKKLLVNLVINPLTFIYQVKNGELLKDSRLKREVYAIFKEGASVLGFEENAWEDVMGIIQQTRENQSSMLSDRKAESITEADAITGYILNRAKKSGKTCPKIQELHDEVKHIEGENENA</sequence>
<evidence type="ECO:0000256" key="2">
    <source>
        <dbReference type="ARBA" id="ARBA00004994"/>
    </source>
</evidence>
<comment type="similarity">
    <text evidence="3 11">Belongs to the ketopantoate reductase family.</text>
</comment>
<dbReference type="InterPro" id="IPR050838">
    <property type="entry name" value="Ketopantoate_reductase"/>
</dbReference>
<dbReference type="PANTHER" id="PTHR43765">
    <property type="entry name" value="2-DEHYDROPANTOATE 2-REDUCTASE-RELATED"/>
    <property type="match status" value="1"/>
</dbReference>
<accession>A0A323TDR7</accession>
<evidence type="ECO:0000256" key="3">
    <source>
        <dbReference type="ARBA" id="ARBA00007870"/>
    </source>
</evidence>
<evidence type="ECO:0000256" key="5">
    <source>
        <dbReference type="ARBA" id="ARBA00019465"/>
    </source>
</evidence>
<evidence type="ECO:0000256" key="8">
    <source>
        <dbReference type="ARBA" id="ARBA00023002"/>
    </source>
</evidence>
<dbReference type="GO" id="GO:0015940">
    <property type="term" value="P:pantothenate biosynthetic process"/>
    <property type="evidence" value="ECO:0007669"/>
    <property type="project" value="UniProtKB-UniPathway"/>
</dbReference>
<feature type="domain" description="Ketopantoate reductase C-terminal" evidence="13">
    <location>
        <begin position="177"/>
        <end position="292"/>
    </location>
</feature>
<dbReference type="Pfam" id="PF02558">
    <property type="entry name" value="ApbA"/>
    <property type="match status" value="1"/>
</dbReference>
<dbReference type="GO" id="GO:0050661">
    <property type="term" value="F:NADP binding"/>
    <property type="evidence" value="ECO:0007669"/>
    <property type="project" value="TreeGrafter"/>
</dbReference>
<evidence type="ECO:0000256" key="6">
    <source>
        <dbReference type="ARBA" id="ARBA00022655"/>
    </source>
</evidence>
<gene>
    <name evidence="14" type="ORF">CR194_08630</name>
</gene>
<name>A0A323TDR7_9BACI</name>
<dbReference type="SUPFAM" id="SSF48179">
    <property type="entry name" value="6-phosphogluconate dehydrogenase C-terminal domain-like"/>
    <property type="match status" value="1"/>
</dbReference>
<proteinExistence type="inferred from homology"/>
<dbReference type="InterPro" id="IPR013332">
    <property type="entry name" value="KPR_N"/>
</dbReference>
<dbReference type="OrthoDB" id="9800163at2"/>
<dbReference type="Proteomes" id="UP000248214">
    <property type="component" value="Unassembled WGS sequence"/>
</dbReference>
<dbReference type="InterPro" id="IPR013328">
    <property type="entry name" value="6PGD_dom2"/>
</dbReference>
<dbReference type="InterPro" id="IPR008927">
    <property type="entry name" value="6-PGluconate_DH-like_C_sf"/>
</dbReference>
<evidence type="ECO:0000313" key="14">
    <source>
        <dbReference type="EMBL" id="PYZ93251.1"/>
    </source>
</evidence>
<evidence type="ECO:0000256" key="7">
    <source>
        <dbReference type="ARBA" id="ARBA00022857"/>
    </source>
</evidence>
<dbReference type="GO" id="GO:0008677">
    <property type="term" value="F:2-dehydropantoate 2-reductase activity"/>
    <property type="evidence" value="ECO:0007669"/>
    <property type="project" value="UniProtKB-EC"/>
</dbReference>
<keyword evidence="7 11" id="KW-0521">NADP</keyword>
<dbReference type="AlphaFoldDB" id="A0A323TDR7"/>
<comment type="catalytic activity">
    <reaction evidence="10 11">
        <text>(R)-pantoate + NADP(+) = 2-dehydropantoate + NADPH + H(+)</text>
        <dbReference type="Rhea" id="RHEA:16233"/>
        <dbReference type="ChEBI" id="CHEBI:11561"/>
        <dbReference type="ChEBI" id="CHEBI:15378"/>
        <dbReference type="ChEBI" id="CHEBI:15980"/>
        <dbReference type="ChEBI" id="CHEBI:57783"/>
        <dbReference type="ChEBI" id="CHEBI:58349"/>
        <dbReference type="EC" id="1.1.1.169"/>
    </reaction>
</comment>
<evidence type="ECO:0000256" key="1">
    <source>
        <dbReference type="ARBA" id="ARBA00002919"/>
    </source>
</evidence>
<dbReference type="Gene3D" id="3.40.50.720">
    <property type="entry name" value="NAD(P)-binding Rossmann-like Domain"/>
    <property type="match status" value="1"/>
</dbReference>
<dbReference type="InterPro" id="IPR036291">
    <property type="entry name" value="NAD(P)-bd_dom_sf"/>
</dbReference>
<evidence type="ECO:0000256" key="4">
    <source>
        <dbReference type="ARBA" id="ARBA00013014"/>
    </source>
</evidence>
<dbReference type="Pfam" id="PF08546">
    <property type="entry name" value="ApbA_C"/>
    <property type="match status" value="1"/>
</dbReference>
<dbReference type="EC" id="1.1.1.169" evidence="4 11"/>
<evidence type="ECO:0000259" key="12">
    <source>
        <dbReference type="Pfam" id="PF02558"/>
    </source>
</evidence>
<comment type="function">
    <text evidence="1 11">Catalyzes the NADPH-dependent reduction of ketopantoate into pantoic acid.</text>
</comment>
<dbReference type="InterPro" id="IPR013752">
    <property type="entry name" value="KPA_reductase"/>
</dbReference>
<dbReference type="InterPro" id="IPR003710">
    <property type="entry name" value="ApbA"/>
</dbReference>
<keyword evidence="15" id="KW-1185">Reference proteome</keyword>